<feature type="region of interest" description="Disordered" evidence="1">
    <location>
        <begin position="250"/>
        <end position="275"/>
    </location>
</feature>
<feature type="domain" description="HNH nuclease" evidence="2">
    <location>
        <begin position="368"/>
        <end position="420"/>
    </location>
</feature>
<dbReference type="InterPro" id="IPR003870">
    <property type="entry name" value="DUF222"/>
</dbReference>
<name>A0A7Z7GEF1_9MICO</name>
<dbReference type="Gene3D" id="1.10.30.50">
    <property type="match status" value="1"/>
</dbReference>
<evidence type="ECO:0000313" key="3">
    <source>
        <dbReference type="EMBL" id="SFI31950.1"/>
    </source>
</evidence>
<dbReference type="EMBL" id="FOQZ01000001">
    <property type="protein sequence ID" value="SFI31950.1"/>
    <property type="molecule type" value="Genomic_DNA"/>
</dbReference>
<dbReference type="Pfam" id="PF02720">
    <property type="entry name" value="DUF222"/>
    <property type="match status" value="1"/>
</dbReference>
<dbReference type="Proteomes" id="UP000198702">
    <property type="component" value="Unassembled WGS sequence"/>
</dbReference>
<accession>A0A7Z7GEF1</accession>
<protein>
    <recommendedName>
        <fullName evidence="2">HNH nuclease domain-containing protein</fullName>
    </recommendedName>
</protein>
<evidence type="ECO:0000259" key="2">
    <source>
        <dbReference type="SMART" id="SM00507"/>
    </source>
</evidence>
<sequence>MQALLAHLADTIGQTRERVRAGLAGGGILAASDADVVRALSLAAELQRLTDAVLIEAVGEIDRRSIAADRDLRLTSRYGCHDVGELVQRATLAGPATAARLRRAADDVRVGVSLAQEPMPAPLPAMRAALLEGAVGLDGLLAVGDPLRGLRRRVGHDDFLAADEILAAEARGSGPDGAPPACADLLRIQARAWAAALDQDGAEPREEKALRLRGLTFGAARDGVVPVSGALLVEVAAQFQRLHDAIVSPRTSAPTFRPEGSDQTGREDDDVRTPAQKRHDTFATVLFTAASSALLPTIGGAAPTLVVSVREEDLLAGAGWAHIDGADEAVPLAAARHVACAGVIQRVALGGDGRVKRIGTEERVFNRHQRRAIALRDGNCIIPGCSVPAGWCEIHHVTDYARGGATHTDNGVLLCWFHHRHLDRTGWHVRMNRGVPEVLAPVWVEAEPRWRVATTSPTRLLDTVRRRT</sequence>
<organism evidence="3 4">
    <name type="scientific">Microbacterium saccharophilum</name>
    <dbReference type="NCBI Taxonomy" id="1213358"/>
    <lineage>
        <taxon>Bacteria</taxon>
        <taxon>Bacillati</taxon>
        <taxon>Actinomycetota</taxon>
        <taxon>Actinomycetes</taxon>
        <taxon>Micrococcales</taxon>
        <taxon>Microbacteriaceae</taxon>
        <taxon>Microbacterium</taxon>
    </lineage>
</organism>
<dbReference type="SMART" id="SM00507">
    <property type="entry name" value="HNHc"/>
    <property type="match status" value="1"/>
</dbReference>
<dbReference type="AlphaFoldDB" id="A0A7Z7GEF1"/>
<evidence type="ECO:0000313" key="4">
    <source>
        <dbReference type="Proteomes" id="UP000198702"/>
    </source>
</evidence>
<feature type="compositionally biased region" description="Basic and acidic residues" evidence="1">
    <location>
        <begin position="264"/>
        <end position="275"/>
    </location>
</feature>
<gene>
    <name evidence="3" type="ORF">SAMN04487751_1097</name>
</gene>
<reference evidence="3 4" key="1">
    <citation type="submission" date="2016-10" db="EMBL/GenBank/DDBJ databases">
        <authorList>
            <person name="Varghese N."/>
            <person name="Submissions S."/>
        </authorList>
    </citation>
    <scope>NUCLEOTIDE SEQUENCE [LARGE SCALE GENOMIC DNA]</scope>
    <source>
        <strain evidence="3 4">UNC380MFSha3.1</strain>
    </source>
</reference>
<dbReference type="InterPro" id="IPR003615">
    <property type="entry name" value="HNH_nuc"/>
</dbReference>
<dbReference type="RefSeq" id="WP_051526170.1">
    <property type="nucleotide sequence ID" value="NZ_FOQZ01000001.1"/>
</dbReference>
<evidence type="ECO:0000256" key="1">
    <source>
        <dbReference type="SAM" id="MobiDB-lite"/>
    </source>
</evidence>
<comment type="caution">
    <text evidence="3">The sequence shown here is derived from an EMBL/GenBank/DDBJ whole genome shotgun (WGS) entry which is preliminary data.</text>
</comment>
<dbReference type="CDD" id="cd00085">
    <property type="entry name" value="HNHc"/>
    <property type="match status" value="1"/>
</dbReference>
<proteinExistence type="predicted"/>